<accession>A0ABT5SKE4</accession>
<sequence>MSLPDRFTRHRAVFRAKRRGGGMGGGGYADPRTISAWVVDEQQTVIGADATEVLSSTQVSVSLDEMIPQGSLVTVWQGQPNEREAIVLAISVFLHERLPSFQTLHLK</sequence>
<evidence type="ECO:0000313" key="2">
    <source>
        <dbReference type="Proteomes" id="UP001218170"/>
    </source>
</evidence>
<dbReference type="RefSeq" id="WP_274264889.1">
    <property type="nucleotide sequence ID" value="NZ_JAQZCI010000004.1"/>
</dbReference>
<protein>
    <submittedName>
        <fullName evidence="1">Uncharacterized protein</fullName>
    </submittedName>
</protein>
<proteinExistence type="predicted"/>
<gene>
    <name evidence="1" type="ORF">PUW80_13220</name>
</gene>
<dbReference type="EMBL" id="JAQZCI010000004">
    <property type="protein sequence ID" value="MDD7963311.1"/>
    <property type="molecule type" value="Genomic_DNA"/>
</dbReference>
<name>A0ABT5SKE4_9MICO</name>
<keyword evidence="2" id="KW-1185">Reference proteome</keyword>
<reference evidence="1 2" key="1">
    <citation type="submission" date="2023-02" db="EMBL/GenBank/DDBJ databases">
        <title>Study of novel species of the Microbacterium genus.</title>
        <authorList>
            <person name="Arroyo-Herrera I."/>
            <person name="Roman-Ponce B."/>
            <person name="Vasquez-Murrieta M.S."/>
        </authorList>
    </citation>
    <scope>NUCLEOTIDE SEQUENCE [LARGE SCALE GENOMIC DNA]</scope>
    <source>
        <strain evidence="1 2">NE1TT3</strain>
    </source>
</reference>
<evidence type="ECO:0000313" key="1">
    <source>
        <dbReference type="EMBL" id="MDD7963311.1"/>
    </source>
</evidence>
<organism evidence="1 2">
    <name type="scientific">Microbacterium thalli</name>
    <dbReference type="NCBI Taxonomy" id="3027921"/>
    <lineage>
        <taxon>Bacteria</taxon>
        <taxon>Bacillati</taxon>
        <taxon>Actinomycetota</taxon>
        <taxon>Actinomycetes</taxon>
        <taxon>Micrococcales</taxon>
        <taxon>Microbacteriaceae</taxon>
        <taxon>Microbacterium</taxon>
    </lineage>
</organism>
<comment type="caution">
    <text evidence="1">The sequence shown here is derived from an EMBL/GenBank/DDBJ whole genome shotgun (WGS) entry which is preliminary data.</text>
</comment>
<dbReference type="Proteomes" id="UP001218170">
    <property type="component" value="Unassembled WGS sequence"/>
</dbReference>